<dbReference type="SUPFAM" id="SSF75005">
    <property type="entry name" value="Arabinanase/levansucrase/invertase"/>
    <property type="match status" value="2"/>
</dbReference>
<dbReference type="PANTHER" id="PTHR35279">
    <property type="match status" value="1"/>
</dbReference>
<protein>
    <recommendedName>
        <fullName evidence="4">Glycosyl hydrolase family 32 N-terminal domain-containing protein</fullName>
    </recommendedName>
</protein>
<proteinExistence type="predicted"/>
<dbReference type="Gene3D" id="2.115.10.20">
    <property type="entry name" value="Glycosyl hydrolase domain, family 43"/>
    <property type="match status" value="2"/>
</dbReference>
<dbReference type="AlphaFoldDB" id="A0A8J4BFT6"/>
<sequence>MIGLMQHAANLPTRHQPACSAAVTRTCWHLAQRPSCPGLPVSPYHQVEPGLYHSTRPCQQQLPRARPLGLRSLPEVAASHPTGPPSELQPAGLVFGLGALGSWDEAAVGAPVVRCYVGDNEERWFMWYSGRRSDSPAAAGVDALAPSSGSIGIAVSRDGIRWFRGYDAIEGARGEDAATDVGTVLSPNQDWWTFDTCHLAPGDVQVLSNSSVSSGVGVYWMFYAGGDFEPVVLPEDFPGSGGRSSGERRPVEGLRLRPGLAMSQDGRNWARIEADHHTGALFDVGGATGKTEELIFNGSMQVLAVGPRDMRMYYSAYDTSRRRFVVALATSPDGFKWIQKGVVFDPAAIAGAGAASDDEDDGGDAFDALGPAALSVVRDIDNRQFLMFYEAVATDNRRSIGLAVSKDGASWRRYPVPVLGPEVSAGRGAGSSGPSDPWDSGDVGSPCGVSMSAGRWRLYYGGRQHRGKGPWQGIGLALSVEGGPTFEGVPVQYKRRVPKPESEPQPGVASS</sequence>
<feature type="compositionally biased region" description="Low complexity" evidence="1">
    <location>
        <begin position="432"/>
        <end position="446"/>
    </location>
</feature>
<evidence type="ECO:0000313" key="2">
    <source>
        <dbReference type="EMBL" id="GIL59847.1"/>
    </source>
</evidence>
<comment type="caution">
    <text evidence="2">The sequence shown here is derived from an EMBL/GenBank/DDBJ whole genome shotgun (WGS) entry which is preliminary data.</text>
</comment>
<reference evidence="2" key="1">
    <citation type="journal article" date="2021" name="Proc. Natl. Acad. Sci. U.S.A.">
        <title>Three genomes in the algal genus Volvox reveal the fate of a haploid sex-determining region after a transition to homothallism.</title>
        <authorList>
            <person name="Yamamoto K."/>
            <person name="Hamaji T."/>
            <person name="Kawai-Toyooka H."/>
            <person name="Matsuzaki R."/>
            <person name="Takahashi F."/>
            <person name="Nishimura Y."/>
            <person name="Kawachi M."/>
            <person name="Noguchi H."/>
            <person name="Minakuchi Y."/>
            <person name="Umen J.G."/>
            <person name="Toyoda A."/>
            <person name="Nozaki H."/>
        </authorList>
    </citation>
    <scope>NUCLEOTIDE SEQUENCE</scope>
    <source>
        <strain evidence="2">NIES-3780</strain>
    </source>
</reference>
<organism evidence="2 3">
    <name type="scientific">Volvox africanus</name>
    <dbReference type="NCBI Taxonomy" id="51714"/>
    <lineage>
        <taxon>Eukaryota</taxon>
        <taxon>Viridiplantae</taxon>
        <taxon>Chlorophyta</taxon>
        <taxon>core chlorophytes</taxon>
        <taxon>Chlorophyceae</taxon>
        <taxon>CS clade</taxon>
        <taxon>Chlamydomonadales</taxon>
        <taxon>Volvocaceae</taxon>
        <taxon>Volvox</taxon>
    </lineage>
</organism>
<dbReference type="Proteomes" id="UP000747399">
    <property type="component" value="Unassembled WGS sequence"/>
</dbReference>
<evidence type="ECO:0000256" key="1">
    <source>
        <dbReference type="SAM" id="MobiDB-lite"/>
    </source>
</evidence>
<accession>A0A8J4BFT6</accession>
<name>A0A8J4BFT6_9CHLO</name>
<feature type="region of interest" description="Disordered" evidence="1">
    <location>
        <begin position="488"/>
        <end position="511"/>
    </location>
</feature>
<dbReference type="PANTHER" id="PTHR35279:SF1">
    <property type="entry name" value="ARABINANASE_LEVANSUCRASE_INVERTASE"/>
    <property type="match status" value="1"/>
</dbReference>
<feature type="region of interest" description="Disordered" evidence="1">
    <location>
        <begin position="422"/>
        <end position="446"/>
    </location>
</feature>
<evidence type="ECO:0008006" key="4">
    <source>
        <dbReference type="Google" id="ProtNLM"/>
    </source>
</evidence>
<gene>
    <name evidence="2" type="ORF">Vafri_14557</name>
</gene>
<dbReference type="InterPro" id="IPR023296">
    <property type="entry name" value="Glyco_hydro_beta-prop_sf"/>
</dbReference>
<keyword evidence="3" id="KW-1185">Reference proteome</keyword>
<evidence type="ECO:0000313" key="3">
    <source>
        <dbReference type="Proteomes" id="UP000747399"/>
    </source>
</evidence>
<dbReference type="EMBL" id="BNCO01000036">
    <property type="protein sequence ID" value="GIL59847.1"/>
    <property type="molecule type" value="Genomic_DNA"/>
</dbReference>